<proteinExistence type="inferred from homology"/>
<dbReference type="Pfam" id="PF13768">
    <property type="entry name" value="VWA_3"/>
    <property type="match status" value="3"/>
</dbReference>
<sequence length="1639" mass="183534">MAELVRMVVHVSFYLLLISSIFRKTCADINTFQEATDFVEEKTSRICQDFADRLQSFEVYNGTDIGRCPFSPREPVHDAFASGEILPGLGDNADYGRQISERASSVFYSEQIAAEIRPWEQETARRLSNIDDQVLQDSLCITGTLLPSWEDVYTGGLGAVRWTRYLDTRTGLSRIFPGITMPPDQSRNLSIDARLSQAYVQMFSPQKDVAIVVDITMVTHQSLMSQALSVLLQTLSPSDNVAVIINGNLQFSHLQQVTLPFPVSDLLDKIIPQDLSQEDTKSALQAGVAALWDSNACIKAVLYLTDHAVNMETVQSVLKGLSEDIQIFTYSFNPSINPRILKHLACATNGSWEPITDDVTMVTRLTRYYGMHHPLNDSAARWTSIVPDRLSAGNLSSCCCAVPHPAMRDPLQSLFGVLCVDLSVDKLQQAGATDVNILETKAAVTPRCPVQRYTKEEVEQLRPEESKCSRLDVTTGGELREFIERAVRTTAGALETAAQVVKLLPTCPFINTQYDSCTNTTPGMVPDQQYHRPVSNSTSNIHLTDQARTLYTNMSDSDPHKALVDSLCVSSSAEIDWVSVFQQNSGARWQFFIDGPTGYTRLYPSVNDPPESCQEGSGVDPRSQSWYAGMTSPAKDVAIIVDPVLDDSLDILKAAAKLAVNTISKYDTGQLMVARQQLQSDGFQQGTETNRQTWLQTVDSISSATHSTTQDLRTAIRTAFSHFKDKHQQEDTKCFPVLLLLTNRHLDLTVLHETARENTPHLGVRVFTFTFGQLADNPVAKQLACDSKGSWAMVKTIGDLHQIREYYGMLSPGEHVGNVLWSEAYNFKYDGDIRGTTGCLPVYNVSSEYLSLLGLSCVHVDEIDLQGLTDGQMMFSELTASSTKQCPTTPFDEEDVQKLRSPEAKCPARISLTATDLRGLAEQAVRQAAEEFEIGYVVAQQTPGVCPFTGEFYDTCKKLPQSFQAVLQFQREVSRRSPAFHLPYSVDVTVGEETGLQDFIDNQTLYQSLCASLGMDSTWEVTLQRSQYIAWQFYGDQTSRFLRIFPALKETQEQCSNKMSDLPIRTWFSSAASSPKDVIIVLDPHYTENLSLLKTTASALIATLTRFDFANILTTSGQQLFPGMQRAYGDVRTSMIQFVNQTEVVGDSDLTHSFVSVQGIVDRALQSSNTTHCVTAVVLITDYVIMPSVLEHLRGKAFRIFTYTVGPWADQTNGKRASCENMGAWTHVASVEDVWAKIADYYNYFSMNEKTNNVIWTEPYEDRGWSFEFSSGQRYINGAAWYDTDSPLLQYEDLVPYMREAGDKLSWIQNATGIKGQGATMETVTNMHPPSRKIQQEITQKETKVGKEPLERPEMISTESTKNRYGQMEDRCERESLFEVEGIPRNQTYTPHLFLSGLKPGTPEGLDCADILQKSKGTAISGVYTIRPRSYGSVRSRPLLVFCRMEGGRGWTVIQRRRDNTVSFFCNWNAYEFGFGHPCGNVWLGNRHIHLLTYQKKYTLQIHMVGAGGEEKFANYDSFLIEGEKENYKLRLGSFSGSSNVKDAMDIHNNSAFSTLDRDNDRSDKRHCAREYKGGWWYSKCVTANLNGAYFDAKTCPNPKTLKIGIFWFEKSYRVQTSGPFFLNACPIKYMEMKIAPVA</sequence>
<protein>
    <submittedName>
        <fullName evidence="6">CACNA2D1 protein</fullName>
    </submittedName>
</protein>
<dbReference type="Proteomes" id="UP000838412">
    <property type="component" value="Chromosome 1"/>
</dbReference>
<dbReference type="SMART" id="SM00186">
    <property type="entry name" value="FBG"/>
    <property type="match status" value="1"/>
</dbReference>
<organism evidence="6 7">
    <name type="scientific">Branchiostoma lanceolatum</name>
    <name type="common">Common lancelet</name>
    <name type="synonym">Amphioxus lanceolatum</name>
    <dbReference type="NCBI Taxonomy" id="7740"/>
    <lineage>
        <taxon>Eukaryota</taxon>
        <taxon>Metazoa</taxon>
        <taxon>Chordata</taxon>
        <taxon>Cephalochordata</taxon>
        <taxon>Leptocardii</taxon>
        <taxon>Amphioxiformes</taxon>
        <taxon>Branchiostomatidae</taxon>
        <taxon>Branchiostoma</taxon>
    </lineage>
</organism>
<dbReference type="Gene3D" id="3.90.215.10">
    <property type="entry name" value="Gamma Fibrinogen, chain A, domain 1"/>
    <property type="match status" value="1"/>
</dbReference>
<dbReference type="PROSITE" id="PS51406">
    <property type="entry name" value="FIBRINOGEN_C_2"/>
    <property type="match status" value="1"/>
</dbReference>
<feature type="chain" id="PRO_5035421190" evidence="3">
    <location>
        <begin position="28"/>
        <end position="1639"/>
    </location>
</feature>
<dbReference type="InterPro" id="IPR036056">
    <property type="entry name" value="Fibrinogen-like_C"/>
</dbReference>
<dbReference type="GO" id="GO:0005891">
    <property type="term" value="C:voltage-gated calcium channel complex"/>
    <property type="evidence" value="ECO:0007669"/>
    <property type="project" value="TreeGrafter"/>
</dbReference>
<evidence type="ECO:0000256" key="3">
    <source>
        <dbReference type="SAM" id="SignalP"/>
    </source>
</evidence>
<dbReference type="GO" id="GO:0005245">
    <property type="term" value="F:voltage-gated calcium channel activity"/>
    <property type="evidence" value="ECO:0007669"/>
    <property type="project" value="TreeGrafter"/>
</dbReference>
<keyword evidence="3" id="KW-0732">Signal</keyword>
<dbReference type="Pfam" id="PF00147">
    <property type="entry name" value="Fibrinogen_C"/>
    <property type="match status" value="1"/>
</dbReference>
<evidence type="ECO:0000313" key="6">
    <source>
        <dbReference type="EMBL" id="CAH1228068.1"/>
    </source>
</evidence>
<dbReference type="PANTHER" id="PTHR10166:SF37">
    <property type="entry name" value="STOLID, ISOFORM H"/>
    <property type="match status" value="1"/>
</dbReference>
<dbReference type="OrthoDB" id="10016188at2759"/>
<dbReference type="InterPro" id="IPR002035">
    <property type="entry name" value="VWF_A"/>
</dbReference>
<dbReference type="InterPro" id="IPR020837">
    <property type="entry name" value="Fibrinogen_CS"/>
</dbReference>
<dbReference type="InterPro" id="IPR002181">
    <property type="entry name" value="Fibrinogen_a/b/g_C_dom"/>
</dbReference>
<dbReference type="InterPro" id="IPR051173">
    <property type="entry name" value="Ca_channel_alpha-2/delta"/>
</dbReference>
<evidence type="ECO:0000259" key="4">
    <source>
        <dbReference type="PROSITE" id="PS50234"/>
    </source>
</evidence>
<dbReference type="CDD" id="cd00087">
    <property type="entry name" value="FReD"/>
    <property type="match status" value="1"/>
</dbReference>
<dbReference type="FunFam" id="3.40.50.410:FF:000249">
    <property type="entry name" value="Uncharacterized protein"/>
    <property type="match status" value="1"/>
</dbReference>
<dbReference type="PANTHER" id="PTHR10166">
    <property type="entry name" value="VOLTAGE-DEPENDENT CALCIUM CHANNEL SUBUNIT ALPHA-2/DELTA-RELATED"/>
    <property type="match status" value="1"/>
</dbReference>
<dbReference type="PROSITE" id="PS00514">
    <property type="entry name" value="FIBRINOGEN_C_1"/>
    <property type="match status" value="1"/>
</dbReference>
<dbReference type="EMBL" id="OV696686">
    <property type="protein sequence ID" value="CAH1228068.1"/>
    <property type="molecule type" value="Genomic_DNA"/>
</dbReference>
<name>A0A8J9VAX2_BRALA</name>
<feature type="domain" description="VWFA" evidence="4">
    <location>
        <begin position="636"/>
        <end position="810"/>
    </location>
</feature>
<dbReference type="InterPro" id="IPR014716">
    <property type="entry name" value="Fibrinogen_a/b/g_C_1"/>
</dbReference>
<evidence type="ECO:0000256" key="2">
    <source>
        <dbReference type="ARBA" id="ARBA00023157"/>
    </source>
</evidence>
<keyword evidence="2" id="KW-1015">Disulfide bond</keyword>
<dbReference type="Gene3D" id="3.40.50.410">
    <property type="entry name" value="von Willebrand factor, type A domain"/>
    <property type="match status" value="2"/>
</dbReference>
<dbReference type="SUPFAM" id="SSF53300">
    <property type="entry name" value="vWA-like"/>
    <property type="match status" value="2"/>
</dbReference>
<dbReference type="InterPro" id="IPR036465">
    <property type="entry name" value="vWFA_dom_sf"/>
</dbReference>
<feature type="domain" description="Fibrinogen C-terminal" evidence="5">
    <location>
        <begin position="1399"/>
        <end position="1639"/>
    </location>
</feature>
<evidence type="ECO:0000313" key="7">
    <source>
        <dbReference type="Proteomes" id="UP000838412"/>
    </source>
</evidence>
<evidence type="ECO:0000256" key="1">
    <source>
        <dbReference type="ARBA" id="ARBA00007060"/>
    </source>
</evidence>
<dbReference type="PROSITE" id="PS50234">
    <property type="entry name" value="VWFA"/>
    <property type="match status" value="1"/>
</dbReference>
<dbReference type="SUPFAM" id="SSF56496">
    <property type="entry name" value="Fibrinogen C-terminal domain-like"/>
    <property type="match status" value="1"/>
</dbReference>
<gene>
    <name evidence="6" type="primary">CACNA2D1</name>
    <name evidence="6" type="ORF">BLAG_LOCUS582</name>
</gene>
<keyword evidence="7" id="KW-1185">Reference proteome</keyword>
<feature type="signal peptide" evidence="3">
    <location>
        <begin position="1"/>
        <end position="27"/>
    </location>
</feature>
<reference evidence="6" key="1">
    <citation type="submission" date="2022-01" db="EMBL/GenBank/DDBJ databases">
        <authorList>
            <person name="Braso-Vives M."/>
        </authorList>
    </citation>
    <scope>NUCLEOTIDE SEQUENCE</scope>
</reference>
<accession>A0A8J9VAX2</accession>
<evidence type="ECO:0000259" key="5">
    <source>
        <dbReference type="PROSITE" id="PS51406"/>
    </source>
</evidence>
<comment type="similarity">
    <text evidence="1">Belongs to the calcium channel subunit alpha-2/delta family.</text>
</comment>